<dbReference type="InterPro" id="IPR024331">
    <property type="entry name" value="DUF3859"/>
</dbReference>
<sequence>MTQRNQPIERVTEVPARLGSKVGMRYSLRGNAAGETPLTLLFLAPAGVRHDKFVVTQALVANTAQETMALECSEPMRSYPVSGI</sequence>
<proteinExistence type="predicted"/>
<protein>
    <recommendedName>
        <fullName evidence="1">DUF3859 domain-containing protein</fullName>
    </recommendedName>
</protein>
<gene>
    <name evidence="2" type="ORF">SAMN05216600_101534</name>
</gene>
<evidence type="ECO:0000313" key="2">
    <source>
        <dbReference type="EMBL" id="SEP75923.1"/>
    </source>
</evidence>
<dbReference type="Proteomes" id="UP000198512">
    <property type="component" value="Unassembled WGS sequence"/>
</dbReference>
<comment type="caution">
    <text evidence="2">The sequence shown here is derived from an EMBL/GenBank/DDBJ whole genome shotgun (WGS) entry which is preliminary data.</text>
</comment>
<reference evidence="2 3" key="1">
    <citation type="submission" date="2016-10" db="EMBL/GenBank/DDBJ databases">
        <authorList>
            <person name="Varghese N."/>
            <person name="Submissions S."/>
        </authorList>
    </citation>
    <scope>NUCLEOTIDE SEQUENCE [LARGE SCALE GENOMIC DNA]</scope>
    <source>
        <strain evidence="2 3">CIP 109853</strain>
    </source>
</reference>
<dbReference type="EMBL" id="FOFP01000001">
    <property type="protein sequence ID" value="SEP75923.1"/>
    <property type="molecule type" value="Genomic_DNA"/>
</dbReference>
<feature type="domain" description="DUF3859" evidence="1">
    <location>
        <begin position="3"/>
        <end position="77"/>
    </location>
</feature>
<evidence type="ECO:0000259" key="1">
    <source>
        <dbReference type="Pfam" id="PF12975"/>
    </source>
</evidence>
<dbReference type="Gene3D" id="2.60.40.2390">
    <property type="match status" value="1"/>
</dbReference>
<organism evidence="2 3">
    <name type="scientific">Pseudomonas cuatrocienegasensis</name>
    <dbReference type="NCBI Taxonomy" id="543360"/>
    <lineage>
        <taxon>Bacteria</taxon>
        <taxon>Pseudomonadati</taxon>
        <taxon>Pseudomonadota</taxon>
        <taxon>Gammaproteobacteria</taxon>
        <taxon>Pseudomonadales</taxon>
        <taxon>Pseudomonadaceae</taxon>
        <taxon>Pseudomonas</taxon>
    </lineage>
</organism>
<accession>A0ABY1B2K6</accession>
<keyword evidence="3" id="KW-1185">Reference proteome</keyword>
<dbReference type="Pfam" id="PF12975">
    <property type="entry name" value="DUF3859"/>
    <property type="match status" value="1"/>
</dbReference>
<evidence type="ECO:0000313" key="3">
    <source>
        <dbReference type="Proteomes" id="UP000198512"/>
    </source>
</evidence>
<name>A0ABY1B2K6_9PSED</name>